<dbReference type="Pfam" id="PF09361">
    <property type="entry name" value="Phasin_2"/>
    <property type="match status" value="1"/>
</dbReference>
<dbReference type="InterPro" id="IPR018968">
    <property type="entry name" value="Phasin"/>
</dbReference>
<accession>A0A972FGW3</accession>
<protein>
    <submittedName>
        <fullName evidence="3">TIGR01841 family phasin</fullName>
    </submittedName>
</protein>
<evidence type="ECO:0000313" key="4">
    <source>
        <dbReference type="Proteomes" id="UP000599523"/>
    </source>
</evidence>
<dbReference type="RefSeq" id="WP_168989730.1">
    <property type="nucleotide sequence ID" value="NZ_CAWPHM010000125.1"/>
</dbReference>
<feature type="domain" description="Phasin" evidence="2">
    <location>
        <begin position="6"/>
        <end position="105"/>
    </location>
</feature>
<name>A0A972FGW3_9RHOO</name>
<dbReference type="AlphaFoldDB" id="A0A972FGW3"/>
<dbReference type="Proteomes" id="UP000599523">
    <property type="component" value="Unassembled WGS sequence"/>
</dbReference>
<gene>
    <name evidence="3" type="primary">phaP</name>
    <name evidence="3" type="ORF">GPA21_19445</name>
</gene>
<keyword evidence="4" id="KW-1185">Reference proteome</keyword>
<dbReference type="EMBL" id="WTVM01000212">
    <property type="protein sequence ID" value="NMG05117.1"/>
    <property type="molecule type" value="Genomic_DNA"/>
</dbReference>
<evidence type="ECO:0000259" key="2">
    <source>
        <dbReference type="Pfam" id="PF09361"/>
    </source>
</evidence>
<dbReference type="InterPro" id="IPR010127">
    <property type="entry name" value="Phasin_subfam-1"/>
</dbReference>
<reference evidence="3" key="1">
    <citation type="submission" date="2019-12" db="EMBL/GenBank/DDBJ databases">
        <title>Comparative genomics gives insights into the taxonomy of the Azoarcus-Aromatoleum group and reveals separate origins of nif in the plant-associated Azoarcus and non-plant-associated Aromatoleum sub-groups.</title>
        <authorList>
            <person name="Lafos M."/>
            <person name="Maluk M."/>
            <person name="Batista M."/>
            <person name="Junghare M."/>
            <person name="Carmona M."/>
            <person name="Faoro H."/>
            <person name="Cruz L.M."/>
            <person name="Battistoni F."/>
            <person name="De Souza E."/>
            <person name="Pedrosa F."/>
            <person name="Chen W.-M."/>
            <person name="Poole P.S."/>
            <person name="Dixon R.A."/>
            <person name="James E.K."/>
        </authorList>
    </citation>
    <scope>NUCLEOTIDE SEQUENCE</scope>
    <source>
        <strain evidence="3">NSC3</strain>
    </source>
</reference>
<evidence type="ECO:0000256" key="1">
    <source>
        <dbReference type="SAM" id="MobiDB-lite"/>
    </source>
</evidence>
<comment type="caution">
    <text evidence="3">The sequence shown here is derived from an EMBL/GenBank/DDBJ whole genome shotgun (WGS) entry which is preliminary data.</text>
</comment>
<sequence>MIAKPEKFTAAQKLAVESGITSLRTAFDSSERLAALNLNTARELLEEGTTGIKSLLSAKSPEELAAMQAAMVRPMAEKVLAYYRNCYEILAQGVEEFVKPYEAQFAELNKTVASELEKAAASSPVGAEAAVAAVKSGIAAANSTFDQVTRASRQAVEMAESNLTAATEAAVKAISTPVPGFASTTSDAPAAARRAAKKSA</sequence>
<feature type="region of interest" description="Disordered" evidence="1">
    <location>
        <begin position="180"/>
        <end position="200"/>
    </location>
</feature>
<organism evidence="3 4">
    <name type="scientific">Azoarcus taiwanensis</name>
    <dbReference type="NCBI Taxonomy" id="666964"/>
    <lineage>
        <taxon>Bacteria</taxon>
        <taxon>Pseudomonadati</taxon>
        <taxon>Pseudomonadota</taxon>
        <taxon>Betaproteobacteria</taxon>
        <taxon>Rhodocyclales</taxon>
        <taxon>Zoogloeaceae</taxon>
        <taxon>Azoarcus</taxon>
    </lineage>
</organism>
<dbReference type="NCBIfam" id="TIGR01841">
    <property type="entry name" value="phasin"/>
    <property type="match status" value="1"/>
</dbReference>
<proteinExistence type="predicted"/>
<feature type="compositionally biased region" description="Low complexity" evidence="1">
    <location>
        <begin position="182"/>
        <end position="193"/>
    </location>
</feature>
<evidence type="ECO:0000313" key="3">
    <source>
        <dbReference type="EMBL" id="NMG05117.1"/>
    </source>
</evidence>